<organism evidence="3 4">
    <name type="scientific">Durusdinium trenchii</name>
    <dbReference type="NCBI Taxonomy" id="1381693"/>
    <lineage>
        <taxon>Eukaryota</taxon>
        <taxon>Sar</taxon>
        <taxon>Alveolata</taxon>
        <taxon>Dinophyceae</taxon>
        <taxon>Suessiales</taxon>
        <taxon>Symbiodiniaceae</taxon>
        <taxon>Durusdinium</taxon>
    </lineage>
</organism>
<feature type="compositionally biased region" description="Basic and acidic residues" evidence="2">
    <location>
        <begin position="349"/>
        <end position="359"/>
    </location>
</feature>
<feature type="compositionally biased region" description="Acidic residues" evidence="2">
    <location>
        <begin position="727"/>
        <end position="743"/>
    </location>
</feature>
<feature type="compositionally biased region" description="Basic residues" evidence="2">
    <location>
        <begin position="772"/>
        <end position="783"/>
    </location>
</feature>
<evidence type="ECO:0000256" key="1">
    <source>
        <dbReference type="SAM" id="Coils"/>
    </source>
</evidence>
<keyword evidence="1" id="KW-0175">Coiled coil</keyword>
<evidence type="ECO:0000256" key="2">
    <source>
        <dbReference type="SAM" id="MobiDB-lite"/>
    </source>
</evidence>
<feature type="region of interest" description="Disordered" evidence="2">
    <location>
        <begin position="233"/>
        <end position="261"/>
    </location>
</feature>
<feature type="compositionally biased region" description="Basic and acidic residues" evidence="2">
    <location>
        <begin position="236"/>
        <end position="246"/>
    </location>
</feature>
<feature type="region of interest" description="Disordered" evidence="2">
    <location>
        <begin position="336"/>
        <end position="359"/>
    </location>
</feature>
<dbReference type="EMBL" id="CAXAMN010003336">
    <property type="protein sequence ID" value="CAK9004109.1"/>
    <property type="molecule type" value="Genomic_DNA"/>
</dbReference>
<feature type="compositionally biased region" description="Basic and acidic residues" evidence="2">
    <location>
        <begin position="1"/>
        <end position="23"/>
    </location>
</feature>
<evidence type="ECO:0000313" key="4">
    <source>
        <dbReference type="Proteomes" id="UP001642484"/>
    </source>
</evidence>
<feature type="compositionally biased region" description="Basic and acidic residues" evidence="2">
    <location>
        <begin position="400"/>
        <end position="425"/>
    </location>
</feature>
<comment type="caution">
    <text evidence="3">The sequence shown here is derived from an EMBL/GenBank/DDBJ whole genome shotgun (WGS) entry which is preliminary data.</text>
</comment>
<feature type="compositionally biased region" description="Basic residues" evidence="2">
    <location>
        <begin position="708"/>
        <end position="720"/>
    </location>
</feature>
<dbReference type="Proteomes" id="UP001642484">
    <property type="component" value="Unassembled WGS sequence"/>
</dbReference>
<gene>
    <name evidence="3" type="ORF">CCMP2556_LOCUS7556</name>
</gene>
<feature type="compositionally biased region" description="Low complexity" evidence="2">
    <location>
        <begin position="390"/>
        <end position="399"/>
    </location>
</feature>
<accession>A0ABP0IS13</accession>
<name>A0ABP0IS13_9DINO</name>
<proteinExistence type="predicted"/>
<feature type="region of interest" description="Disordered" evidence="2">
    <location>
        <begin position="1"/>
        <end position="30"/>
    </location>
</feature>
<feature type="compositionally biased region" description="Low complexity" evidence="2">
    <location>
        <begin position="759"/>
        <end position="771"/>
    </location>
</feature>
<feature type="region of interest" description="Disordered" evidence="2">
    <location>
        <begin position="691"/>
        <end position="830"/>
    </location>
</feature>
<feature type="coiled-coil region" evidence="1">
    <location>
        <begin position="474"/>
        <end position="592"/>
    </location>
</feature>
<feature type="compositionally biased region" description="Basic and acidic residues" evidence="2">
    <location>
        <begin position="784"/>
        <end position="793"/>
    </location>
</feature>
<evidence type="ECO:0000313" key="3">
    <source>
        <dbReference type="EMBL" id="CAK9004109.1"/>
    </source>
</evidence>
<reference evidence="3 4" key="1">
    <citation type="submission" date="2024-02" db="EMBL/GenBank/DDBJ databases">
        <authorList>
            <person name="Chen Y."/>
            <person name="Shah S."/>
            <person name="Dougan E. K."/>
            <person name="Thang M."/>
            <person name="Chan C."/>
        </authorList>
    </citation>
    <scope>NUCLEOTIDE SEQUENCE [LARGE SCALE GENOMIC DNA]</scope>
</reference>
<keyword evidence="4" id="KW-1185">Reference proteome</keyword>
<protein>
    <submittedName>
        <fullName evidence="3">Uncharacterized protein</fullName>
    </submittedName>
</protein>
<sequence>MALVKREPLKPDVKVEGGAEKATPEPPKTKAQKVEDFSLALELENCKAVRTVLREEGALIRWPSKELENVYTLECIGLNIGVMSVVAQHHCSKNNVVKAPQIDFLKAQIWRLRSMLGYKLNPVKIHQDAWTLKKLFSYSMRRTGLDSRHHKDHSPSRRAPGVAEYFEIINKCWGEELRRLHEERAERRKSPQEPVPVLEIVDDDGDDLGLLEKESLKQAEQGIITLVLDLEENLDDPPKPAPKSDEPPVTPVSPRSCFANPGDVADKIRQVKRANSNQWLLQSALPPNIDSMPTLPYNPGDAELTCAAKDPYQDYVMSLDTPPDALAAEFQPDFSKESQAGLEGQKPLQQKELESSDEKENALLAPVDAAIASRNLLGRAEEKAVEDGAQEAQESAACEAEPKKALKESETDALRDLEERALSATDENERMHLELEWGKALLAKKEKTMRETEQAVEVKTLLLEASQKALHDCHLQAEQEKAALRNALEISEKEKALARDALKNSEKEKALARDALENSEKEKALVRDALENSEKQKALVRDALENSEKEKALARDALENSEKEKALVHDALEKSEKEKALARDALEKALETGKVQGPSLPAACGGDAAALEEAARLAELKVAADLALTAATQHGHNPLAAIAGLLDQEPEQQVHFTKLVHEVAEVMQKHVTEQNMSAEEAVASLRRKLLAQEKVPVPRRLDQFAARPPRKNRGRGRGRGKQATGDEVIDLEDQEEVAEEAPEGEPSASSKKKAKAKAKAQAAPKRQPTPKAKAKAKAKGQAKKKAEEEEAAKAEPLPENAAEEDAAEVEQPKKRQKTSSTFGRRLCPSTRPAKTRWEAIRDVFSEKLESQIRDLGHTVYQWQERSCMAFVEVKLAWRSWGWGQALLISQVSEDRTVLELFQQASYVDLWDDCCDLNDVIIYARGSKRLRIPSSSWKDALPTHLPLG</sequence>
<feature type="region of interest" description="Disordered" evidence="2">
    <location>
        <begin position="382"/>
        <end position="425"/>
    </location>
</feature>